<name>A0A445L6J8_GLYSO</name>
<dbReference type="EMBL" id="QZWG01000003">
    <property type="protein sequence ID" value="RZC18843.1"/>
    <property type="molecule type" value="Genomic_DNA"/>
</dbReference>
<dbReference type="AlphaFoldDB" id="A0A445L6J8"/>
<dbReference type="Proteomes" id="UP000289340">
    <property type="component" value="Chromosome 3"/>
</dbReference>
<feature type="signal peptide" evidence="1">
    <location>
        <begin position="1"/>
        <end position="25"/>
    </location>
</feature>
<keyword evidence="1" id="KW-0732">Signal</keyword>
<evidence type="ECO:0008006" key="4">
    <source>
        <dbReference type="Google" id="ProtNLM"/>
    </source>
</evidence>
<evidence type="ECO:0000313" key="2">
    <source>
        <dbReference type="EMBL" id="RZC18843.1"/>
    </source>
</evidence>
<dbReference type="SUPFAM" id="SSF47699">
    <property type="entry name" value="Bifunctional inhibitor/lipid-transfer protein/seed storage 2S albumin"/>
    <property type="match status" value="1"/>
</dbReference>
<feature type="chain" id="PRO_5019044837" description="Bifunctional inhibitor/plant lipid transfer protein/seed storage helical domain-containing protein" evidence="1">
    <location>
        <begin position="26"/>
        <end position="133"/>
    </location>
</feature>
<proteinExistence type="predicted"/>
<evidence type="ECO:0000256" key="1">
    <source>
        <dbReference type="SAM" id="SignalP"/>
    </source>
</evidence>
<accession>A0A445L6J8</accession>
<dbReference type="InterPro" id="IPR036312">
    <property type="entry name" value="Bifun_inhib/LTP/seed_sf"/>
</dbReference>
<evidence type="ECO:0000313" key="3">
    <source>
        <dbReference type="Proteomes" id="UP000289340"/>
    </source>
</evidence>
<dbReference type="SMR" id="A0A445L6J8"/>
<comment type="caution">
    <text evidence="2">The sequence shown here is derived from an EMBL/GenBank/DDBJ whole genome shotgun (WGS) entry which is preliminary data.</text>
</comment>
<gene>
    <name evidence="2" type="ORF">D0Y65_005889</name>
</gene>
<reference evidence="2 3" key="1">
    <citation type="submission" date="2018-09" db="EMBL/GenBank/DDBJ databases">
        <title>A high-quality reference genome of wild soybean provides a powerful tool to mine soybean genomes.</title>
        <authorList>
            <person name="Xie M."/>
            <person name="Chung C.Y.L."/>
            <person name="Li M.-W."/>
            <person name="Wong F.-L."/>
            <person name="Chan T.-F."/>
            <person name="Lam H.-M."/>
        </authorList>
    </citation>
    <scope>NUCLEOTIDE SEQUENCE [LARGE SCALE GENOMIC DNA]</scope>
    <source>
        <strain evidence="3">cv. W05</strain>
        <tissue evidence="2">Hypocotyl of etiolated seedlings</tissue>
    </source>
</reference>
<sequence length="133" mass="14876">MEQKKVLTMVLFVMAHGLLAITVHASQQLPAACDWYESLIDTCKSALLTAGFGFNPTSDCCYESYYAFNHAMFDKTGKAIINMCNCFQFATKSLKYDPYKIIGLPHTCGIKISFPISMCVFWPTVPLTLVPKQ</sequence>
<organism evidence="2 3">
    <name type="scientific">Glycine soja</name>
    <name type="common">Wild soybean</name>
    <dbReference type="NCBI Taxonomy" id="3848"/>
    <lineage>
        <taxon>Eukaryota</taxon>
        <taxon>Viridiplantae</taxon>
        <taxon>Streptophyta</taxon>
        <taxon>Embryophyta</taxon>
        <taxon>Tracheophyta</taxon>
        <taxon>Spermatophyta</taxon>
        <taxon>Magnoliopsida</taxon>
        <taxon>eudicotyledons</taxon>
        <taxon>Gunneridae</taxon>
        <taxon>Pentapetalae</taxon>
        <taxon>rosids</taxon>
        <taxon>fabids</taxon>
        <taxon>Fabales</taxon>
        <taxon>Fabaceae</taxon>
        <taxon>Papilionoideae</taxon>
        <taxon>50 kb inversion clade</taxon>
        <taxon>NPAAA clade</taxon>
        <taxon>indigoferoid/millettioid clade</taxon>
        <taxon>Phaseoleae</taxon>
        <taxon>Glycine</taxon>
        <taxon>Glycine subgen. Soja</taxon>
    </lineage>
</organism>
<protein>
    <recommendedName>
        <fullName evidence="4">Bifunctional inhibitor/plant lipid transfer protein/seed storage helical domain-containing protein</fullName>
    </recommendedName>
</protein>
<keyword evidence="3" id="KW-1185">Reference proteome</keyword>
<dbReference type="Gene3D" id="1.10.110.10">
    <property type="entry name" value="Plant lipid-transfer and hydrophobic proteins"/>
    <property type="match status" value="1"/>
</dbReference>